<keyword evidence="6" id="KW-0808">Transferase</keyword>
<evidence type="ECO:0000256" key="1">
    <source>
        <dbReference type="ARBA" id="ARBA00004127"/>
    </source>
</evidence>
<comment type="subcellular location">
    <subcellularLocation>
        <location evidence="1">Endomembrane system</location>
        <topology evidence="1">Multi-pass membrane protein</topology>
    </subcellularLocation>
</comment>
<keyword evidence="4 5" id="KW-0472">Membrane</keyword>
<organism evidence="6 7">
    <name type="scientific">Thiohalorhabdus methylotrophus</name>
    <dbReference type="NCBI Taxonomy" id="3242694"/>
    <lineage>
        <taxon>Bacteria</taxon>
        <taxon>Pseudomonadati</taxon>
        <taxon>Pseudomonadota</taxon>
        <taxon>Gammaproteobacteria</taxon>
        <taxon>Thiohalorhabdales</taxon>
        <taxon>Thiohalorhabdaceae</taxon>
        <taxon>Thiohalorhabdus</taxon>
    </lineage>
</organism>
<dbReference type="InterPro" id="IPR007318">
    <property type="entry name" value="Phopholipid_MeTrfase"/>
</dbReference>
<dbReference type="PANTHER" id="PTHR43847">
    <property type="entry name" value="BLL3993 PROTEIN"/>
    <property type="match status" value="1"/>
</dbReference>
<proteinExistence type="predicted"/>
<keyword evidence="3 5" id="KW-1133">Transmembrane helix</keyword>
<evidence type="ECO:0000256" key="3">
    <source>
        <dbReference type="ARBA" id="ARBA00022989"/>
    </source>
</evidence>
<accession>A0ABV4TSE7</accession>
<gene>
    <name evidence="6" type="ORF">ACERLL_04455</name>
</gene>
<dbReference type="EC" id="2.1.1.100" evidence="6"/>
<evidence type="ECO:0000256" key="4">
    <source>
        <dbReference type="ARBA" id="ARBA00023136"/>
    </source>
</evidence>
<sequence>MSPRSLPSDKPHLPPPVFFVGALAVMAGLHAVLPLGRWLDWPWTLSGPAVIACGLGVGLAGARRFRRHATAVRPFEPASVLVTDGIFRYSRSPMYGGMVLMLLGAGLLLGTLAPLAVVPPFFLLLERRFVLREEALLEAAFGASYRTYRGRVRRWI</sequence>
<protein>
    <submittedName>
        <fullName evidence="6">Isoprenylcysteine carboxylmethyltransferase family protein</fullName>
        <ecNumber evidence="6">2.1.1.100</ecNumber>
        <ecNumber evidence="6">2.1.1.334</ecNumber>
    </submittedName>
</protein>
<reference evidence="6 7" key="1">
    <citation type="submission" date="2024-08" db="EMBL/GenBank/DDBJ databases">
        <title>Whole-genome sequencing of halo(alkali)philic microorganisms from hypersaline lakes.</title>
        <authorList>
            <person name="Sorokin D.Y."/>
            <person name="Merkel A.Y."/>
            <person name="Messina E."/>
            <person name="Yakimov M."/>
        </authorList>
    </citation>
    <scope>NUCLEOTIDE SEQUENCE [LARGE SCALE GENOMIC DNA]</scope>
    <source>
        <strain evidence="6 7">Cl-TMA</strain>
    </source>
</reference>
<comment type="caution">
    <text evidence="6">The sequence shown here is derived from an EMBL/GenBank/DDBJ whole genome shotgun (WGS) entry which is preliminary data.</text>
</comment>
<evidence type="ECO:0000256" key="2">
    <source>
        <dbReference type="ARBA" id="ARBA00022692"/>
    </source>
</evidence>
<keyword evidence="7" id="KW-1185">Reference proteome</keyword>
<dbReference type="GO" id="GO:0032259">
    <property type="term" value="P:methylation"/>
    <property type="evidence" value="ECO:0007669"/>
    <property type="project" value="UniProtKB-KW"/>
</dbReference>
<keyword evidence="2 5" id="KW-0812">Transmembrane</keyword>
<name>A0ABV4TSE7_9GAMM</name>
<feature type="transmembrane region" description="Helical" evidence="5">
    <location>
        <begin position="12"/>
        <end position="33"/>
    </location>
</feature>
<dbReference type="InterPro" id="IPR052527">
    <property type="entry name" value="Metal_cation-efflux_comp"/>
</dbReference>
<dbReference type="RefSeq" id="WP_373654858.1">
    <property type="nucleotide sequence ID" value="NZ_JBGUAW010000003.1"/>
</dbReference>
<keyword evidence="6" id="KW-0489">Methyltransferase</keyword>
<dbReference type="Proteomes" id="UP001575181">
    <property type="component" value="Unassembled WGS sequence"/>
</dbReference>
<dbReference type="PANTHER" id="PTHR43847:SF1">
    <property type="entry name" value="BLL3993 PROTEIN"/>
    <property type="match status" value="1"/>
</dbReference>
<evidence type="ECO:0000313" key="6">
    <source>
        <dbReference type="EMBL" id="MFA9460069.1"/>
    </source>
</evidence>
<dbReference type="EMBL" id="JBGUAW010000003">
    <property type="protein sequence ID" value="MFA9460069.1"/>
    <property type="molecule type" value="Genomic_DNA"/>
</dbReference>
<feature type="transmembrane region" description="Helical" evidence="5">
    <location>
        <begin position="45"/>
        <end position="62"/>
    </location>
</feature>
<dbReference type="GO" id="GO:0004671">
    <property type="term" value="F:protein C-terminal S-isoprenylcysteine carboxyl O-methyltransferase activity"/>
    <property type="evidence" value="ECO:0007669"/>
    <property type="project" value="UniProtKB-EC"/>
</dbReference>
<evidence type="ECO:0000256" key="5">
    <source>
        <dbReference type="SAM" id="Phobius"/>
    </source>
</evidence>
<dbReference type="Pfam" id="PF04191">
    <property type="entry name" value="PEMT"/>
    <property type="match status" value="1"/>
</dbReference>
<evidence type="ECO:0000313" key="7">
    <source>
        <dbReference type="Proteomes" id="UP001575181"/>
    </source>
</evidence>
<dbReference type="EC" id="2.1.1.334" evidence="6"/>
<feature type="transmembrane region" description="Helical" evidence="5">
    <location>
        <begin position="98"/>
        <end position="122"/>
    </location>
</feature>
<dbReference type="Gene3D" id="1.20.120.1630">
    <property type="match status" value="1"/>
</dbReference>